<dbReference type="PANTHER" id="PTHR19446">
    <property type="entry name" value="REVERSE TRANSCRIPTASES"/>
    <property type="match status" value="1"/>
</dbReference>
<dbReference type="InterPro" id="IPR036691">
    <property type="entry name" value="Endo/exonu/phosph_ase_sf"/>
</dbReference>
<dbReference type="SUPFAM" id="SSF56219">
    <property type="entry name" value="DNase I-like"/>
    <property type="match status" value="1"/>
</dbReference>
<dbReference type="SUPFAM" id="SSF56672">
    <property type="entry name" value="DNA/RNA polymerases"/>
    <property type="match status" value="1"/>
</dbReference>
<dbReference type="EMBL" id="CAKOGL010000029">
    <property type="protein sequence ID" value="CAH2106232.1"/>
    <property type="molecule type" value="Genomic_DNA"/>
</dbReference>
<dbReference type="CDD" id="cd09077">
    <property type="entry name" value="R1-I-EN"/>
    <property type="match status" value="1"/>
</dbReference>
<protein>
    <recommendedName>
        <fullName evidence="1">Reverse transcriptase domain-containing protein</fullName>
    </recommendedName>
</protein>
<gene>
    <name evidence="2" type="ORF">EEDITHA_LOCUS20395</name>
</gene>
<sequence length="993" mass="112175">MKILQLNLNHCEAAHDLLLQTVREIKPDLVVVSEPYRHLVTQPWVTDKTSKAVIWASGKCPLQSVANSTEAGFVVAKVEGIHFYSCYAPPSLSLNAFEDLLDRLTEDAKQHSLVAIAGDFNSWAVDWGSKETNARGEALLQAMLSLDVVLLNSGNKPTFIRGEASSIVDLTFVSSSFVKGNYSWEVMNTYTASDHCALLWEIPTGQKASRVHKTNAVGWRVGAFDSHTFTVALDNREIGGGNADEQAQLLMKRLTEACDATMPRKCTVNQPPAMYWWNEEICNLRKKCHRTRRASQRGRKGPNYEKLVAEYKSARQKLKKAIKNSKRQCWKELLNEVENDPWGRPYKVVMTHLKNQPMLLLTCPILLNKIVTALFPSQLEMRHPTEQYEEEEIPLITEEELLEACDRVGNAKAPGLDGIPNIALKAAIRAVPSLFLDVYNKCLIEGLFPLKWKQQRLVLLPKGKKPPEEPSSYRPLCMLDTAGKVLERILHRRIEKVVEPLLAGSQYGFRKGRSTLDAIDLVVSTAKEAIAGTRWKGGTKKYCLVATLDIKNAFNSAKWDCIMKALSDMKVPGYLRRMVASYFTDRVLKYDTKTGPKEYRVTGGVPQGSVLGPLLWNIMYDGLLKLNLPAEVKLVAYADDVAVVIVAKHLEEVTFAFDTTVEKIRHWMDTVGLQLAEHKTEAVLITSRKQVETITLQVGAHQIESQPSLRYLGVMIDARLNFKHHVQHVGTKASVVRASLSRLMPNIGGPKQKRRELLASVVTSVLTYGIPVWADALNIQEARRKIAPVYRLSALRVASAFRTVSDDCVIAGMLPIRVLAEERKALYRRKGTTTLSPEELKTKERRNSIKRWQASWDTSAKGKWTHRLIPQVDVWLNRSHGEVNYYLTQMISGYGCFRAYLYRYKHDVSPECPSCPGVNEDAEHVFFTCPRFNMTRKDLEDALAQKIQPETLIKAMLSSEAAWLAISAFATEVLQELRRMERKRAEIRQLERR</sequence>
<reference evidence="2" key="1">
    <citation type="submission" date="2022-03" db="EMBL/GenBank/DDBJ databases">
        <authorList>
            <person name="Tunstrom K."/>
        </authorList>
    </citation>
    <scope>NUCLEOTIDE SEQUENCE</scope>
</reference>
<proteinExistence type="predicted"/>
<dbReference type="AlphaFoldDB" id="A0AAU9V378"/>
<dbReference type="InterPro" id="IPR043502">
    <property type="entry name" value="DNA/RNA_pol_sf"/>
</dbReference>
<evidence type="ECO:0000313" key="2">
    <source>
        <dbReference type="EMBL" id="CAH2106232.1"/>
    </source>
</evidence>
<dbReference type="CDD" id="cd01650">
    <property type="entry name" value="RT_nLTR_like"/>
    <property type="match status" value="1"/>
</dbReference>
<name>A0AAU9V378_EUPED</name>
<dbReference type="InterPro" id="IPR005135">
    <property type="entry name" value="Endo/exonuclease/phosphatase"/>
</dbReference>
<dbReference type="Pfam" id="PF14529">
    <property type="entry name" value="Exo_endo_phos_2"/>
    <property type="match status" value="1"/>
</dbReference>
<evidence type="ECO:0000313" key="3">
    <source>
        <dbReference type="Proteomes" id="UP001153954"/>
    </source>
</evidence>
<dbReference type="Pfam" id="PF00078">
    <property type="entry name" value="RVT_1"/>
    <property type="match status" value="1"/>
</dbReference>
<dbReference type="Proteomes" id="UP001153954">
    <property type="component" value="Unassembled WGS sequence"/>
</dbReference>
<keyword evidence="3" id="KW-1185">Reference proteome</keyword>
<evidence type="ECO:0000259" key="1">
    <source>
        <dbReference type="PROSITE" id="PS50878"/>
    </source>
</evidence>
<dbReference type="Gene3D" id="3.60.10.10">
    <property type="entry name" value="Endonuclease/exonuclease/phosphatase"/>
    <property type="match status" value="1"/>
</dbReference>
<dbReference type="GO" id="GO:0003824">
    <property type="term" value="F:catalytic activity"/>
    <property type="evidence" value="ECO:0007669"/>
    <property type="project" value="InterPro"/>
</dbReference>
<comment type="caution">
    <text evidence="2">The sequence shown here is derived from an EMBL/GenBank/DDBJ whole genome shotgun (WGS) entry which is preliminary data.</text>
</comment>
<dbReference type="GO" id="GO:0071897">
    <property type="term" value="P:DNA biosynthetic process"/>
    <property type="evidence" value="ECO:0007669"/>
    <property type="project" value="UniProtKB-ARBA"/>
</dbReference>
<dbReference type="InterPro" id="IPR000477">
    <property type="entry name" value="RT_dom"/>
</dbReference>
<accession>A0AAU9V378</accession>
<organism evidence="2 3">
    <name type="scientific">Euphydryas editha</name>
    <name type="common">Edith's checkerspot</name>
    <dbReference type="NCBI Taxonomy" id="104508"/>
    <lineage>
        <taxon>Eukaryota</taxon>
        <taxon>Metazoa</taxon>
        <taxon>Ecdysozoa</taxon>
        <taxon>Arthropoda</taxon>
        <taxon>Hexapoda</taxon>
        <taxon>Insecta</taxon>
        <taxon>Pterygota</taxon>
        <taxon>Neoptera</taxon>
        <taxon>Endopterygota</taxon>
        <taxon>Lepidoptera</taxon>
        <taxon>Glossata</taxon>
        <taxon>Ditrysia</taxon>
        <taxon>Papilionoidea</taxon>
        <taxon>Nymphalidae</taxon>
        <taxon>Nymphalinae</taxon>
        <taxon>Euphydryas</taxon>
    </lineage>
</organism>
<feature type="domain" description="Reverse transcriptase" evidence="1">
    <location>
        <begin position="441"/>
        <end position="716"/>
    </location>
</feature>
<dbReference type="PROSITE" id="PS50878">
    <property type="entry name" value="RT_POL"/>
    <property type="match status" value="1"/>
</dbReference>